<proteinExistence type="predicted"/>
<protein>
    <submittedName>
        <fullName evidence="1">Uncharacterized protein</fullName>
    </submittedName>
</protein>
<name>A0A222Z6B9_9CAUD</name>
<evidence type="ECO:0000313" key="1">
    <source>
        <dbReference type="EMBL" id="ASR80061.1"/>
    </source>
</evidence>
<accession>A0A222Z6B9</accession>
<organism evidence="1 2">
    <name type="scientific">Arthrobacter phage Arcadia</name>
    <dbReference type="NCBI Taxonomy" id="2024274"/>
    <lineage>
        <taxon>Viruses</taxon>
        <taxon>Duplodnaviria</taxon>
        <taxon>Heunggongvirae</taxon>
        <taxon>Uroviricota</taxon>
        <taxon>Caudoviricetes</taxon>
        <taxon>Mudcatvirus</taxon>
        <taxon>Mudcatvirus arcadia</taxon>
    </lineage>
</organism>
<sequence>MSMIQALIRELKKGSKPPPEMHHLWCCNENLSLCGEDITNLPINDGEGDQLCVICHADAITCLVCGMEY</sequence>
<keyword evidence="2" id="KW-1185">Reference proteome</keyword>
<dbReference type="EMBL" id="MF189170">
    <property type="protein sequence ID" value="ASR80061.1"/>
    <property type="molecule type" value="Genomic_DNA"/>
</dbReference>
<reference evidence="1 2" key="1">
    <citation type="submission" date="2017-06" db="EMBL/GenBank/DDBJ databases">
        <authorList>
            <person name="Schoff C."/>
            <person name="Dunbar D."/>
            <person name="Schaff J.E."/>
            <person name="Dashiell C.L."/>
            <person name="Macialek J.A."/>
            <person name="Klyczek K."/>
            <person name="Bradley K.W."/>
            <person name="Asai D.J."/>
            <person name="Bowman C.A."/>
            <person name="Russell D.A."/>
            <person name="Pope W.H."/>
            <person name="Jacobs-Sera D."/>
            <person name="Hendrix R.W."/>
            <person name="Hatfull G.F."/>
        </authorList>
    </citation>
    <scope>NUCLEOTIDE SEQUENCE [LARGE SCALE GENOMIC DNA]</scope>
</reference>
<gene>
    <name evidence="1" type="ORF">SEA_ARCADIA_40</name>
</gene>
<evidence type="ECO:0000313" key="2">
    <source>
        <dbReference type="Proteomes" id="UP000226315"/>
    </source>
</evidence>
<dbReference type="Proteomes" id="UP000226315">
    <property type="component" value="Segment"/>
</dbReference>